<dbReference type="OrthoDB" id="9763453at2"/>
<dbReference type="InterPro" id="IPR015424">
    <property type="entry name" value="PyrdxlP-dep_Trfase"/>
</dbReference>
<keyword evidence="6 12" id="KW-0032">Aminotransferase</keyword>
<dbReference type="InterPro" id="IPR015422">
    <property type="entry name" value="PyrdxlP-dep_Trfase_small"/>
</dbReference>
<dbReference type="PANTHER" id="PTHR43807">
    <property type="entry name" value="FI04487P"/>
    <property type="match status" value="1"/>
</dbReference>
<feature type="domain" description="Aminotransferase class I/classII large" evidence="11">
    <location>
        <begin position="26"/>
        <end position="376"/>
    </location>
</feature>
<comment type="cofactor">
    <cofactor evidence="1">
        <name>pyridoxal 5'-phosphate</name>
        <dbReference type="ChEBI" id="CHEBI:597326"/>
    </cofactor>
</comment>
<reference evidence="13" key="1">
    <citation type="submission" date="2016-10" db="EMBL/GenBank/DDBJ databases">
        <authorList>
            <person name="Varghese N."/>
            <person name="Submissions S."/>
        </authorList>
    </citation>
    <scope>NUCLEOTIDE SEQUENCE [LARGE SCALE GENOMIC DNA]</scope>
    <source>
        <strain evidence="13">Gh-105</strain>
    </source>
</reference>
<evidence type="ECO:0000256" key="2">
    <source>
        <dbReference type="ARBA" id="ARBA00007441"/>
    </source>
</evidence>
<sequence>MNPVLANLPTTIFTVMSGLARDLGAINLGQGFPDDPGPEDVRRKAAEAVLDGDNQYPPMMGLPSLRAAVAAHYRHHQDLALDPQTEVMVTSGATEALAAALIGLIAPGDEVVLFAPLYDAYLPLVRQAGGVPRIVNLAPPHFQLEEEALAAVFSDRTKLVVLNNPLNPSATVFGRENLSLLARFCTRHDVVAVCDEVWEHIVFDGATHCPLMALPGMRDRTVKIGSAGKIFGLTGWKVGFVMAAAPLLKAVAQAHQFLTFTTPPCLQTAVAYGLAKDDDYFTAMRTRFARSRDRLSAGLAARGFTVLPSAGTYFLNIDIAALGFSDDVAFCDALVRRHGVAAIPVSAFYDADPVRHIVRLCFAKSDATLDAALDRLGDVARTAA</sequence>
<name>A0A1I2T3T9_9HYPH</name>
<evidence type="ECO:0000313" key="12">
    <source>
        <dbReference type="EMBL" id="SFG59744.1"/>
    </source>
</evidence>
<evidence type="ECO:0000259" key="11">
    <source>
        <dbReference type="Pfam" id="PF00155"/>
    </source>
</evidence>
<evidence type="ECO:0000256" key="5">
    <source>
        <dbReference type="ARBA" id="ARBA00016004"/>
    </source>
</evidence>
<evidence type="ECO:0000256" key="1">
    <source>
        <dbReference type="ARBA" id="ARBA00001933"/>
    </source>
</evidence>
<dbReference type="GO" id="GO:0030170">
    <property type="term" value="F:pyridoxal phosphate binding"/>
    <property type="evidence" value="ECO:0007669"/>
    <property type="project" value="InterPro"/>
</dbReference>
<keyword evidence="8" id="KW-0663">Pyridoxal phosphate</keyword>
<dbReference type="CDD" id="cd00609">
    <property type="entry name" value="AAT_like"/>
    <property type="match status" value="1"/>
</dbReference>
<protein>
    <recommendedName>
        <fullName evidence="5">8-amino-7-oxononanoate synthase</fullName>
        <ecNumber evidence="4">2.6.1.1</ecNumber>
    </recommendedName>
    <alternativeName>
        <fullName evidence="9">Alpha-oxoamine synthase</fullName>
    </alternativeName>
</protein>
<keyword evidence="13" id="KW-1185">Reference proteome</keyword>
<dbReference type="InterPro" id="IPR004839">
    <property type="entry name" value="Aminotransferase_I/II_large"/>
</dbReference>
<evidence type="ECO:0000256" key="6">
    <source>
        <dbReference type="ARBA" id="ARBA00022576"/>
    </source>
</evidence>
<dbReference type="Proteomes" id="UP000199229">
    <property type="component" value="Unassembled WGS sequence"/>
</dbReference>
<comment type="catalytic activity">
    <reaction evidence="10">
        <text>L-aspartate + 2-oxoglutarate = oxaloacetate + L-glutamate</text>
        <dbReference type="Rhea" id="RHEA:21824"/>
        <dbReference type="ChEBI" id="CHEBI:16452"/>
        <dbReference type="ChEBI" id="CHEBI:16810"/>
        <dbReference type="ChEBI" id="CHEBI:29985"/>
        <dbReference type="ChEBI" id="CHEBI:29991"/>
        <dbReference type="EC" id="2.6.1.1"/>
    </reaction>
</comment>
<dbReference type="GO" id="GO:0016212">
    <property type="term" value="F:kynurenine-oxoglutarate transaminase activity"/>
    <property type="evidence" value="ECO:0007669"/>
    <property type="project" value="TreeGrafter"/>
</dbReference>
<dbReference type="GO" id="GO:0004069">
    <property type="term" value="F:L-aspartate:2-oxoglutarate aminotransferase activity"/>
    <property type="evidence" value="ECO:0007669"/>
    <property type="project" value="UniProtKB-EC"/>
</dbReference>
<gene>
    <name evidence="12" type="ORF">SAMN05192565_106108</name>
</gene>
<dbReference type="GO" id="GO:0005737">
    <property type="term" value="C:cytoplasm"/>
    <property type="evidence" value="ECO:0007669"/>
    <property type="project" value="TreeGrafter"/>
</dbReference>
<dbReference type="PANTHER" id="PTHR43807:SF20">
    <property type="entry name" value="FI04487P"/>
    <property type="match status" value="1"/>
</dbReference>
<dbReference type="Pfam" id="PF00155">
    <property type="entry name" value="Aminotran_1_2"/>
    <property type="match status" value="1"/>
</dbReference>
<dbReference type="Gene3D" id="3.40.640.10">
    <property type="entry name" value="Type I PLP-dependent aspartate aminotransferase-like (Major domain)"/>
    <property type="match status" value="1"/>
</dbReference>
<dbReference type="NCBIfam" id="NF006488">
    <property type="entry name" value="PRK08912.1"/>
    <property type="match status" value="1"/>
</dbReference>
<evidence type="ECO:0000256" key="7">
    <source>
        <dbReference type="ARBA" id="ARBA00022679"/>
    </source>
</evidence>
<evidence type="ECO:0000256" key="8">
    <source>
        <dbReference type="ARBA" id="ARBA00022898"/>
    </source>
</evidence>
<dbReference type="STRING" id="582675.SAMN05192565_106108"/>
<evidence type="ECO:0000256" key="9">
    <source>
        <dbReference type="ARBA" id="ARBA00031658"/>
    </source>
</evidence>
<evidence type="ECO:0000256" key="10">
    <source>
        <dbReference type="ARBA" id="ARBA00049185"/>
    </source>
</evidence>
<organism evidence="12 13">
    <name type="scientific">Methylobacterium gossipiicola</name>
    <dbReference type="NCBI Taxonomy" id="582675"/>
    <lineage>
        <taxon>Bacteria</taxon>
        <taxon>Pseudomonadati</taxon>
        <taxon>Pseudomonadota</taxon>
        <taxon>Alphaproteobacteria</taxon>
        <taxon>Hyphomicrobiales</taxon>
        <taxon>Methylobacteriaceae</taxon>
        <taxon>Methylobacterium</taxon>
    </lineage>
</organism>
<dbReference type="EC" id="2.6.1.1" evidence="4"/>
<dbReference type="InterPro" id="IPR015421">
    <property type="entry name" value="PyrdxlP-dep_Trfase_major"/>
</dbReference>
<dbReference type="AlphaFoldDB" id="A0A1I2T3T9"/>
<dbReference type="EMBL" id="FOPM01000006">
    <property type="protein sequence ID" value="SFG59744.1"/>
    <property type="molecule type" value="Genomic_DNA"/>
</dbReference>
<dbReference type="InterPro" id="IPR051326">
    <property type="entry name" value="Kynurenine-oxoglutarate_AT"/>
</dbReference>
<proteinExistence type="inferred from homology"/>
<dbReference type="SUPFAM" id="SSF53383">
    <property type="entry name" value="PLP-dependent transferases"/>
    <property type="match status" value="1"/>
</dbReference>
<evidence type="ECO:0000313" key="13">
    <source>
        <dbReference type="Proteomes" id="UP000199229"/>
    </source>
</evidence>
<dbReference type="Gene3D" id="3.90.1150.10">
    <property type="entry name" value="Aspartate Aminotransferase, domain 1"/>
    <property type="match status" value="1"/>
</dbReference>
<evidence type="ECO:0000256" key="4">
    <source>
        <dbReference type="ARBA" id="ARBA00012753"/>
    </source>
</evidence>
<comment type="subunit">
    <text evidence="3">Homodimer.</text>
</comment>
<keyword evidence="7 12" id="KW-0808">Transferase</keyword>
<dbReference type="FunFam" id="3.40.640.10:FF:000033">
    <property type="entry name" value="Aspartate aminotransferase"/>
    <property type="match status" value="1"/>
</dbReference>
<accession>A0A1I2T3T9</accession>
<comment type="similarity">
    <text evidence="2">Belongs to the class-I pyridoxal-phosphate-dependent aminotransferase family.</text>
</comment>
<evidence type="ECO:0000256" key="3">
    <source>
        <dbReference type="ARBA" id="ARBA00011738"/>
    </source>
</evidence>
<dbReference type="RefSeq" id="WP_091970316.1">
    <property type="nucleotide sequence ID" value="NZ_FOPM01000006.1"/>
</dbReference>